<dbReference type="SMART" id="SM00421">
    <property type="entry name" value="HTH_LUXR"/>
    <property type="match status" value="1"/>
</dbReference>
<dbReference type="PRINTS" id="PR00038">
    <property type="entry name" value="HTHLUXR"/>
</dbReference>
<dbReference type="Proteomes" id="UP001230156">
    <property type="component" value="Unassembled WGS sequence"/>
</dbReference>
<name>A0ABU0YK61_9PROT</name>
<gene>
    <name evidence="2" type="ORF">Q8A70_07830</name>
</gene>
<keyword evidence="3" id="KW-1185">Reference proteome</keyword>
<protein>
    <submittedName>
        <fullName evidence="2">Helix-turn-helix transcriptional regulator</fullName>
    </submittedName>
</protein>
<organism evidence="2 3">
    <name type="scientific">Dongia sedimenti</name>
    <dbReference type="NCBI Taxonomy" id="3064282"/>
    <lineage>
        <taxon>Bacteria</taxon>
        <taxon>Pseudomonadati</taxon>
        <taxon>Pseudomonadota</taxon>
        <taxon>Alphaproteobacteria</taxon>
        <taxon>Rhodospirillales</taxon>
        <taxon>Dongiaceae</taxon>
        <taxon>Dongia</taxon>
    </lineage>
</organism>
<dbReference type="PROSITE" id="PS50043">
    <property type="entry name" value="HTH_LUXR_2"/>
    <property type="match status" value="1"/>
</dbReference>
<comment type="caution">
    <text evidence="2">The sequence shown here is derived from an EMBL/GenBank/DDBJ whole genome shotgun (WGS) entry which is preliminary data.</text>
</comment>
<dbReference type="Pfam" id="PF00196">
    <property type="entry name" value="GerE"/>
    <property type="match status" value="1"/>
</dbReference>
<dbReference type="InterPro" id="IPR016032">
    <property type="entry name" value="Sig_transdc_resp-reg_C-effctor"/>
</dbReference>
<evidence type="ECO:0000313" key="2">
    <source>
        <dbReference type="EMBL" id="MDQ7247572.1"/>
    </source>
</evidence>
<reference evidence="3" key="1">
    <citation type="submission" date="2023-08" db="EMBL/GenBank/DDBJ databases">
        <title>Rhodospirillaceae gen. nov., a novel taxon isolated from the Yangtze River Yuezi River estuary sludge.</title>
        <authorList>
            <person name="Ruan L."/>
        </authorList>
    </citation>
    <scope>NUCLEOTIDE SEQUENCE [LARGE SCALE GENOMIC DNA]</scope>
    <source>
        <strain evidence="3">R-7</strain>
    </source>
</reference>
<dbReference type="EMBL" id="JAUYVI010000002">
    <property type="protein sequence ID" value="MDQ7247572.1"/>
    <property type="molecule type" value="Genomic_DNA"/>
</dbReference>
<sequence length="361" mass="39272">MLSMNGIRAGVDGLLSAAILAEGWEEALMRYALAAGARDAVLMRNEARKTVAAVVTPEAARAAEDFLAGRTPPNSRYQRVGNLRYFGFRIDQDDYSEAELARDPYYQEFLRPNGVFWHANTVLALGSDEYVELSLKRRIELGPYQPADRAVLDSVLPELHAVARIAKGVLDAEARGMTWLLGRRGGAIIELDSHGRVLPGQAAGEGNPFCPVRILRRRLVATDRTAQFSIDRAVAGAISRPGRLGVAALTNAEGRRYLLQVHPVPGRARDIFSSATALALLIERDSDPAALRLDLSWLRSAYGLTDREANVAALLAEGLSVDAIAARLRIQSSTARSYLKNVLQKTGATRQAELVALLAHI</sequence>
<proteinExistence type="predicted"/>
<dbReference type="InterPro" id="IPR000792">
    <property type="entry name" value="Tscrpt_reg_LuxR_C"/>
</dbReference>
<evidence type="ECO:0000313" key="3">
    <source>
        <dbReference type="Proteomes" id="UP001230156"/>
    </source>
</evidence>
<feature type="domain" description="HTH luxR-type" evidence="1">
    <location>
        <begin position="297"/>
        <end position="361"/>
    </location>
</feature>
<dbReference type="SUPFAM" id="SSF46894">
    <property type="entry name" value="C-terminal effector domain of the bipartite response regulators"/>
    <property type="match status" value="1"/>
</dbReference>
<evidence type="ECO:0000259" key="1">
    <source>
        <dbReference type="PROSITE" id="PS50043"/>
    </source>
</evidence>
<dbReference type="InterPro" id="IPR036388">
    <property type="entry name" value="WH-like_DNA-bd_sf"/>
</dbReference>
<dbReference type="CDD" id="cd06170">
    <property type="entry name" value="LuxR_C_like"/>
    <property type="match status" value="1"/>
</dbReference>
<dbReference type="Gene3D" id="1.10.10.10">
    <property type="entry name" value="Winged helix-like DNA-binding domain superfamily/Winged helix DNA-binding domain"/>
    <property type="match status" value="1"/>
</dbReference>
<dbReference type="RefSeq" id="WP_379954976.1">
    <property type="nucleotide sequence ID" value="NZ_JAUYVI010000002.1"/>
</dbReference>
<accession>A0ABU0YK61</accession>